<dbReference type="Gene3D" id="2.30.110.10">
    <property type="entry name" value="Electron Transport, Fmn-binding Protein, Chain A"/>
    <property type="match status" value="1"/>
</dbReference>
<organism evidence="1 2">
    <name type="scientific">Elasticomyces elasticus</name>
    <dbReference type="NCBI Taxonomy" id="574655"/>
    <lineage>
        <taxon>Eukaryota</taxon>
        <taxon>Fungi</taxon>
        <taxon>Dikarya</taxon>
        <taxon>Ascomycota</taxon>
        <taxon>Pezizomycotina</taxon>
        <taxon>Dothideomycetes</taxon>
        <taxon>Dothideomycetidae</taxon>
        <taxon>Mycosphaerellales</taxon>
        <taxon>Teratosphaeriaceae</taxon>
        <taxon>Elasticomyces</taxon>
    </lineage>
</organism>
<name>A0AAN7ZVR6_9PEZI</name>
<dbReference type="PANTHER" id="PTHR35802:SF1">
    <property type="entry name" value="PROTEASE SYNTHASE AND SPORULATION PROTEIN PAI 2"/>
    <property type="match status" value="1"/>
</dbReference>
<accession>A0AAN7ZVR6</accession>
<dbReference type="PIRSF" id="PIRSF010372">
    <property type="entry name" value="PaiB"/>
    <property type="match status" value="1"/>
</dbReference>
<dbReference type="Proteomes" id="UP001310594">
    <property type="component" value="Unassembled WGS sequence"/>
</dbReference>
<dbReference type="Pfam" id="PF04299">
    <property type="entry name" value="FMN_bind_2"/>
    <property type="match status" value="1"/>
</dbReference>
<dbReference type="SUPFAM" id="SSF50475">
    <property type="entry name" value="FMN-binding split barrel"/>
    <property type="match status" value="1"/>
</dbReference>
<evidence type="ECO:0000313" key="2">
    <source>
        <dbReference type="Proteomes" id="UP001310594"/>
    </source>
</evidence>
<sequence length="253" mass="28112">MYLRAAHAETSTEALLDFLKQYPLGLLTTAIPSTEHDYIQSSYIPWVLDIISNDSDAPVKGCLRGHMARQNPQAKSLIEAAREQQKANGEPAQLQQDVMVLFTHPDHHYVTPKFYVDTKPATGKVVPTWNYAAVQVYGRATVFHDSGSEQSSAYLQKQIQDLSKMCEADIMGYTGMDGRKGPWGVNDAPERYIELLRKNIIGVEVEITKIGGKFKMSQEMGSGDRQGVVDGFRALETETGNAIAKMVEERGSR</sequence>
<dbReference type="PANTHER" id="PTHR35802">
    <property type="entry name" value="PROTEASE SYNTHASE AND SPORULATION PROTEIN PAI 2"/>
    <property type="match status" value="1"/>
</dbReference>
<gene>
    <name evidence="1" type="ORF">LTR97_001016</name>
</gene>
<dbReference type="EMBL" id="JAVRQU010000002">
    <property type="protein sequence ID" value="KAK5706030.1"/>
    <property type="molecule type" value="Genomic_DNA"/>
</dbReference>
<reference evidence="1" key="1">
    <citation type="submission" date="2023-08" db="EMBL/GenBank/DDBJ databases">
        <title>Black Yeasts Isolated from many extreme environments.</title>
        <authorList>
            <person name="Coleine C."/>
            <person name="Stajich J.E."/>
            <person name="Selbmann L."/>
        </authorList>
    </citation>
    <scope>NUCLEOTIDE SEQUENCE</scope>
    <source>
        <strain evidence="1">CCFEE 5810</strain>
    </source>
</reference>
<evidence type="ECO:0000313" key="1">
    <source>
        <dbReference type="EMBL" id="KAK5706030.1"/>
    </source>
</evidence>
<dbReference type="InterPro" id="IPR007396">
    <property type="entry name" value="TR_PAI2-type"/>
</dbReference>
<proteinExistence type="predicted"/>
<comment type="caution">
    <text evidence="1">The sequence shown here is derived from an EMBL/GenBank/DDBJ whole genome shotgun (WGS) entry which is preliminary data.</text>
</comment>
<dbReference type="AlphaFoldDB" id="A0AAN7ZVR6"/>
<evidence type="ECO:0008006" key="3">
    <source>
        <dbReference type="Google" id="ProtNLM"/>
    </source>
</evidence>
<dbReference type="InterPro" id="IPR012349">
    <property type="entry name" value="Split_barrel_FMN-bd"/>
</dbReference>
<protein>
    <recommendedName>
        <fullName evidence="3">Transcriptional regulator</fullName>
    </recommendedName>
</protein>